<reference evidence="1 2" key="1">
    <citation type="submission" date="2023-07" db="EMBL/GenBank/DDBJ databases">
        <title>Genomic Encyclopedia of Type Strains, Phase IV (KMG-IV): sequencing the most valuable type-strain genomes for metagenomic binning, comparative biology and taxonomic classification.</title>
        <authorList>
            <person name="Goeker M."/>
        </authorList>
    </citation>
    <scope>NUCLEOTIDE SEQUENCE [LARGE SCALE GENOMIC DNA]</scope>
    <source>
        <strain evidence="1 2">DSM 1112</strain>
    </source>
</reference>
<gene>
    <name evidence="1" type="ORF">QO002_000322</name>
</gene>
<proteinExistence type="predicted"/>
<keyword evidence="2" id="KW-1185">Reference proteome</keyword>
<dbReference type="Proteomes" id="UP001230207">
    <property type="component" value="Unassembled WGS sequence"/>
</dbReference>
<accession>A0ABU0BIZ8</accession>
<organism evidence="1 2">
    <name type="scientific">Pararhizobium capsulatum DSM 1112</name>
    <dbReference type="NCBI Taxonomy" id="1121113"/>
    <lineage>
        <taxon>Bacteria</taxon>
        <taxon>Pseudomonadati</taxon>
        <taxon>Pseudomonadota</taxon>
        <taxon>Alphaproteobacteria</taxon>
        <taxon>Hyphomicrobiales</taxon>
        <taxon>Rhizobiaceae</taxon>
        <taxon>Rhizobium/Agrobacterium group</taxon>
        <taxon>Pararhizobium</taxon>
    </lineage>
</organism>
<evidence type="ECO:0000313" key="2">
    <source>
        <dbReference type="Proteomes" id="UP001230207"/>
    </source>
</evidence>
<comment type="caution">
    <text evidence="1">The sequence shown here is derived from an EMBL/GenBank/DDBJ whole genome shotgun (WGS) entry which is preliminary data.</text>
</comment>
<evidence type="ECO:0000313" key="1">
    <source>
        <dbReference type="EMBL" id="MDQ0318184.1"/>
    </source>
</evidence>
<dbReference type="EMBL" id="JAUSVF010000001">
    <property type="protein sequence ID" value="MDQ0318184.1"/>
    <property type="molecule type" value="Genomic_DNA"/>
</dbReference>
<name>A0ABU0BIZ8_9HYPH</name>
<sequence length="39" mass="4246">MHRLGYSIAAQIAPAMNAERDGFFLCNSKTTAKTTTKTV</sequence>
<protein>
    <submittedName>
        <fullName evidence="1">Uncharacterized protein</fullName>
    </submittedName>
</protein>